<reference evidence="3 4" key="1">
    <citation type="submission" date="2017-03" db="EMBL/GenBank/DDBJ databases">
        <title>Complete genome sequence of Blastomonas fulva degrading microcsystin LR.</title>
        <authorList>
            <person name="Lee H.-g."/>
            <person name="Jin L."/>
            <person name="oh H.-M."/>
        </authorList>
    </citation>
    <scope>NUCLEOTIDE SEQUENCE [LARGE SCALE GENOMIC DNA]</scope>
    <source>
        <strain evidence="3 4">T2</strain>
    </source>
</reference>
<sequence length="84" mass="9527">MDGFNLTDAEKSLSELVDRAEAGETIDILRDGKLVAKLVPAEQPVYTPKGLVDIEALRRHLAEMPMQQQDAGEFIRHMRDTDRY</sequence>
<organism evidence="3 4">
    <name type="scientific">Blastomonas fulva</name>
    <dbReference type="NCBI Taxonomy" id="1550728"/>
    <lineage>
        <taxon>Bacteria</taxon>
        <taxon>Pseudomonadati</taxon>
        <taxon>Pseudomonadota</taxon>
        <taxon>Alphaproteobacteria</taxon>
        <taxon>Sphingomonadales</taxon>
        <taxon>Sphingomonadaceae</taxon>
        <taxon>Blastomonas</taxon>
    </lineage>
</organism>
<proteinExistence type="inferred from homology"/>
<dbReference type="Pfam" id="PF02604">
    <property type="entry name" value="PhdYeFM_antitox"/>
    <property type="match status" value="1"/>
</dbReference>
<evidence type="ECO:0000256" key="2">
    <source>
        <dbReference type="RuleBase" id="RU362080"/>
    </source>
</evidence>
<dbReference type="GeneID" id="303484331"/>
<name>A0ABM6M3C7_9SPHN</name>
<evidence type="ECO:0000256" key="1">
    <source>
        <dbReference type="ARBA" id="ARBA00009981"/>
    </source>
</evidence>
<dbReference type="RefSeq" id="WP_117351305.1">
    <property type="nucleotide sequence ID" value="NZ_CP020083.1"/>
</dbReference>
<dbReference type="Gene3D" id="3.40.1620.10">
    <property type="entry name" value="YefM-like domain"/>
    <property type="match status" value="1"/>
</dbReference>
<dbReference type="InterPro" id="IPR006442">
    <property type="entry name" value="Antitoxin_Phd/YefM"/>
</dbReference>
<dbReference type="EMBL" id="CP020083">
    <property type="protein sequence ID" value="ASR50376.1"/>
    <property type="molecule type" value="Genomic_DNA"/>
</dbReference>
<comment type="function">
    <text evidence="2">Antitoxin component of a type II toxin-antitoxin (TA) system.</text>
</comment>
<gene>
    <name evidence="3" type="ORF">B5J99_01945</name>
</gene>
<keyword evidence="4" id="KW-1185">Reference proteome</keyword>
<dbReference type="SUPFAM" id="SSF143120">
    <property type="entry name" value="YefM-like"/>
    <property type="match status" value="1"/>
</dbReference>
<evidence type="ECO:0000313" key="4">
    <source>
        <dbReference type="Proteomes" id="UP000258016"/>
    </source>
</evidence>
<dbReference type="InterPro" id="IPR036165">
    <property type="entry name" value="YefM-like_sf"/>
</dbReference>
<comment type="similarity">
    <text evidence="1 2">Belongs to the phD/YefM antitoxin family.</text>
</comment>
<dbReference type="Proteomes" id="UP000258016">
    <property type="component" value="Chromosome"/>
</dbReference>
<evidence type="ECO:0000313" key="3">
    <source>
        <dbReference type="EMBL" id="ASR50376.1"/>
    </source>
</evidence>
<protein>
    <recommendedName>
        <fullName evidence="2">Antitoxin</fullName>
    </recommendedName>
</protein>
<accession>A0ABM6M3C7</accession>